<dbReference type="InterPro" id="IPR036514">
    <property type="entry name" value="SGNH_hydro_sf"/>
</dbReference>
<dbReference type="CDD" id="cd00229">
    <property type="entry name" value="SGNH_hydrolase"/>
    <property type="match status" value="1"/>
</dbReference>
<evidence type="ECO:0000313" key="3">
    <source>
        <dbReference type="Proteomes" id="UP000502823"/>
    </source>
</evidence>
<feature type="compositionally biased region" description="Polar residues" evidence="1">
    <location>
        <begin position="56"/>
        <end position="67"/>
    </location>
</feature>
<evidence type="ECO:0000313" key="2">
    <source>
        <dbReference type="EMBL" id="GFG38051.1"/>
    </source>
</evidence>
<dbReference type="Gene3D" id="3.60.10.10">
    <property type="entry name" value="Endonuclease/exonuclease/phosphatase"/>
    <property type="match status" value="1"/>
</dbReference>
<name>A0A6L2PZJ2_COPFO</name>
<feature type="region of interest" description="Disordered" evidence="1">
    <location>
        <begin position="40"/>
        <end position="67"/>
    </location>
</feature>
<dbReference type="Gene3D" id="3.40.50.1110">
    <property type="entry name" value="SGNH hydrolase"/>
    <property type="match status" value="1"/>
</dbReference>
<dbReference type="Proteomes" id="UP000502823">
    <property type="component" value="Unassembled WGS sequence"/>
</dbReference>
<proteinExistence type="predicted"/>
<dbReference type="InterPro" id="IPR001087">
    <property type="entry name" value="GDSL"/>
</dbReference>
<dbReference type="PANTHER" id="PTHR47510:SF3">
    <property type="entry name" value="ENDO_EXONUCLEASE_PHOSPHATASE DOMAIN-CONTAINING PROTEIN"/>
    <property type="match status" value="1"/>
</dbReference>
<gene>
    <name evidence="2" type="ORF">Cfor_02332</name>
</gene>
<evidence type="ECO:0000256" key="1">
    <source>
        <dbReference type="SAM" id="MobiDB-lite"/>
    </source>
</evidence>
<accession>A0A6L2PZJ2</accession>
<dbReference type="SUPFAM" id="SSF52266">
    <property type="entry name" value="SGNH hydrolase"/>
    <property type="match status" value="1"/>
</dbReference>
<dbReference type="EMBL" id="BLKM01012977">
    <property type="protein sequence ID" value="GFG38051.1"/>
    <property type="molecule type" value="Genomic_DNA"/>
</dbReference>
<sequence length="684" mass="78788">MKKKWSDIAAGRDVYETEKELTSIKNIQIVITSCTSPITNTDRRRNGTKPSKIITAPTSKYENNDGNQDGSHKVVIIIIGDSHTRGYASELSQNLNKQFRVTNYVKPNADVSILIDTAKKEVSKLTKNDILIFWEGANDVHKNASGKGLAQTVNFLRRNKHTNVIAINVPHRFDTNGKSCINEEVRRYNRKLSKIINKFENALLINAVSDRHWFINHGLHMNVKGKEIMTSKLMGVLPKMFDKRKLHNKEKDSHNLVIYHQNIMSLNKKGDEISVILEENLIRPHLIRLSEHHMRKQEMSNFSLSDHKLATSFCRKKFLTGGICILVRNDIIYHAIHLEKSCNEKSLEICAITLNISSTNCIACCVYRSPSRNVNQFLKQLEGTLKESLAKQKLETIMKTFNLTQVVNFPTRIFNNKGTLIDSIFLDNMKYNIISVHSSENGLSDHDAQILVVENMKLPLQKSAHKNKIRIVHEQTIAKFQVILKEETWDTVYNADNVNRMFKNFHCILLRYFENSFPVSYKSQTIEQNNWITTEAGQLTDTKEIENAFNNFFIQYAGNLNNKHINVHRALQFLKEAYPNKTMEMNRIPVTEIEMINTINSLNNKNSPGYDGMSNKILRCANEIIKPFTFICNSSTAFWIFSERFKFAIVRPIRKKGDRMEMTNYRPIALLISLSKIIETLVFN</sequence>
<dbReference type="OrthoDB" id="8057773at2759"/>
<dbReference type="AlphaFoldDB" id="A0A6L2PZJ2"/>
<organism evidence="2 3">
    <name type="scientific">Coptotermes formosanus</name>
    <name type="common">Formosan subterranean termite</name>
    <dbReference type="NCBI Taxonomy" id="36987"/>
    <lineage>
        <taxon>Eukaryota</taxon>
        <taxon>Metazoa</taxon>
        <taxon>Ecdysozoa</taxon>
        <taxon>Arthropoda</taxon>
        <taxon>Hexapoda</taxon>
        <taxon>Insecta</taxon>
        <taxon>Pterygota</taxon>
        <taxon>Neoptera</taxon>
        <taxon>Polyneoptera</taxon>
        <taxon>Dictyoptera</taxon>
        <taxon>Blattodea</taxon>
        <taxon>Blattoidea</taxon>
        <taxon>Termitoidae</taxon>
        <taxon>Rhinotermitidae</taxon>
        <taxon>Coptotermes</taxon>
    </lineage>
</organism>
<dbReference type="InParanoid" id="A0A6L2PZJ2"/>
<dbReference type="SUPFAM" id="SSF56219">
    <property type="entry name" value="DNase I-like"/>
    <property type="match status" value="1"/>
</dbReference>
<reference evidence="3" key="1">
    <citation type="submission" date="2020-01" db="EMBL/GenBank/DDBJ databases">
        <title>Draft genome sequence of the Termite Coptotermes fromosanus.</title>
        <authorList>
            <person name="Itakura S."/>
            <person name="Yosikawa Y."/>
            <person name="Umezawa K."/>
        </authorList>
    </citation>
    <scope>NUCLEOTIDE SEQUENCE [LARGE SCALE GENOMIC DNA]</scope>
</reference>
<dbReference type="InterPro" id="IPR036691">
    <property type="entry name" value="Endo/exonu/phosph_ase_sf"/>
</dbReference>
<dbReference type="Pfam" id="PF00657">
    <property type="entry name" value="Lipase_GDSL"/>
    <property type="match status" value="1"/>
</dbReference>
<dbReference type="GO" id="GO:0016788">
    <property type="term" value="F:hydrolase activity, acting on ester bonds"/>
    <property type="evidence" value="ECO:0007669"/>
    <property type="project" value="InterPro"/>
</dbReference>
<protein>
    <submittedName>
        <fullName evidence="2">Uncharacterized protein</fullName>
    </submittedName>
</protein>
<comment type="caution">
    <text evidence="2">The sequence shown here is derived from an EMBL/GenBank/DDBJ whole genome shotgun (WGS) entry which is preliminary data.</text>
</comment>
<dbReference type="PANTHER" id="PTHR47510">
    <property type="entry name" value="REVERSE TRANSCRIPTASE DOMAIN-CONTAINING PROTEIN"/>
    <property type="match status" value="1"/>
</dbReference>
<keyword evidence="3" id="KW-1185">Reference proteome</keyword>